<dbReference type="InterPro" id="IPR005144">
    <property type="entry name" value="ATP-cone_dom"/>
</dbReference>
<dbReference type="Proteomes" id="UP000192872">
    <property type="component" value="Unassembled WGS sequence"/>
</dbReference>
<evidence type="ECO:0000256" key="6">
    <source>
        <dbReference type="ARBA" id="ARBA00023015"/>
    </source>
</evidence>
<dbReference type="GO" id="GO:0003677">
    <property type="term" value="F:DNA binding"/>
    <property type="evidence" value="ECO:0007669"/>
    <property type="project" value="UniProtKB-KW"/>
</dbReference>
<keyword evidence="1 9" id="KW-0678">Repressor</keyword>
<evidence type="ECO:0000256" key="8">
    <source>
        <dbReference type="ARBA" id="ARBA00023163"/>
    </source>
</evidence>
<evidence type="ECO:0000259" key="10">
    <source>
        <dbReference type="PROSITE" id="PS51161"/>
    </source>
</evidence>
<evidence type="ECO:0000256" key="5">
    <source>
        <dbReference type="ARBA" id="ARBA00022840"/>
    </source>
</evidence>
<evidence type="ECO:0000313" key="12">
    <source>
        <dbReference type="Proteomes" id="UP000192872"/>
    </source>
</evidence>
<keyword evidence="6 9" id="KW-0805">Transcription regulation</keyword>
<comment type="caution">
    <text evidence="11">The sequence shown here is derived from an EMBL/GenBank/DDBJ whole genome shotgun (WGS) entry which is preliminary data.</text>
</comment>
<dbReference type="InterPro" id="IPR003796">
    <property type="entry name" value="RNR_NrdR-like"/>
</dbReference>
<keyword evidence="8 9" id="KW-0804">Transcription</keyword>
<dbReference type="EMBL" id="LWDL01000033">
    <property type="protein sequence ID" value="OQW49121.1"/>
    <property type="molecule type" value="Genomic_DNA"/>
</dbReference>
<keyword evidence="5 9" id="KW-0067">ATP-binding</keyword>
<dbReference type="GO" id="GO:0005524">
    <property type="term" value="F:ATP binding"/>
    <property type="evidence" value="ECO:0007669"/>
    <property type="project" value="UniProtKB-UniRule"/>
</dbReference>
<dbReference type="GO" id="GO:0008270">
    <property type="term" value="F:zinc ion binding"/>
    <property type="evidence" value="ECO:0007669"/>
    <property type="project" value="UniProtKB-UniRule"/>
</dbReference>
<proteinExistence type="inferred from homology"/>
<evidence type="ECO:0000256" key="3">
    <source>
        <dbReference type="ARBA" id="ARBA00022771"/>
    </source>
</evidence>
<dbReference type="GO" id="GO:0045892">
    <property type="term" value="P:negative regulation of DNA-templated transcription"/>
    <property type="evidence" value="ECO:0007669"/>
    <property type="project" value="UniProtKB-UniRule"/>
</dbReference>
<dbReference type="STRING" id="1827387.A4S15_03370"/>
<accession>A0A1W9HPC8</accession>
<dbReference type="Pfam" id="PF22811">
    <property type="entry name" value="Zn_ribbon_NrdR"/>
    <property type="match status" value="1"/>
</dbReference>
<gene>
    <name evidence="9" type="primary">nrdR</name>
    <name evidence="11" type="ORF">A4S15_03370</name>
</gene>
<dbReference type="InterPro" id="IPR055173">
    <property type="entry name" value="NrdR-like_N"/>
</dbReference>
<dbReference type="HAMAP" id="MF_00440">
    <property type="entry name" value="NrdR"/>
    <property type="match status" value="1"/>
</dbReference>
<dbReference type="PANTHER" id="PTHR30455">
    <property type="entry name" value="TRANSCRIPTIONAL REPRESSOR NRDR"/>
    <property type="match status" value="1"/>
</dbReference>
<comment type="cofactor">
    <cofactor evidence="9">
        <name>Zn(2+)</name>
        <dbReference type="ChEBI" id="CHEBI:29105"/>
    </cofactor>
    <text evidence="9">Binds 1 zinc ion.</text>
</comment>
<evidence type="ECO:0000256" key="2">
    <source>
        <dbReference type="ARBA" id="ARBA00022741"/>
    </source>
</evidence>
<evidence type="ECO:0000256" key="9">
    <source>
        <dbReference type="HAMAP-Rule" id="MF_00440"/>
    </source>
</evidence>
<evidence type="ECO:0000313" key="11">
    <source>
        <dbReference type="EMBL" id="OQW49121.1"/>
    </source>
</evidence>
<sequence>MRCPYCASQDTQVKDSRPTDDNAAIRRRRSCPGCGGRFTTFERVQLRELTVVKRSGRRVPFDRDKLDRSVRVALRKRPVEDERIERMVSGIVRQLESSGDVDINSNSIGELIMEGLRVLDQVAYVRFASVYRNFREAKDFETVLDELQAEETPRPGASKKRLE</sequence>
<keyword evidence="2 9" id="KW-0547">Nucleotide-binding</keyword>
<organism evidence="11 12">
    <name type="scientific">Candidatus Raskinella chloraquaticus</name>
    <dbReference type="NCBI Taxonomy" id="1951219"/>
    <lineage>
        <taxon>Bacteria</taxon>
        <taxon>Pseudomonadati</taxon>
        <taxon>Pseudomonadota</taxon>
        <taxon>Alphaproteobacteria</taxon>
        <taxon>Hyphomicrobiales</taxon>
        <taxon>Phreatobacteraceae</taxon>
        <taxon>Candidatus Raskinella</taxon>
    </lineage>
</organism>
<reference evidence="11 12" key="1">
    <citation type="journal article" date="2017" name="Water Res.">
        <title>Comammox in drinking water systems.</title>
        <authorList>
            <person name="Wang Y."/>
            <person name="Ma L."/>
            <person name="Mao Y."/>
            <person name="Jiang X."/>
            <person name="Xia Y."/>
            <person name="Yu K."/>
            <person name="Li B."/>
            <person name="Zhang T."/>
        </authorList>
    </citation>
    <scope>NUCLEOTIDE SEQUENCE [LARGE SCALE GENOMIC DNA]</scope>
    <source>
        <strain evidence="11">SG_bin8</strain>
    </source>
</reference>
<protein>
    <recommendedName>
        <fullName evidence="9">Transcriptional repressor NrdR</fullName>
    </recommendedName>
</protein>
<dbReference type="NCBIfam" id="TIGR00244">
    <property type="entry name" value="transcriptional regulator NrdR"/>
    <property type="match status" value="1"/>
</dbReference>
<dbReference type="PANTHER" id="PTHR30455:SF2">
    <property type="entry name" value="TRANSCRIPTIONAL REPRESSOR NRDR"/>
    <property type="match status" value="1"/>
</dbReference>
<keyword evidence="4 9" id="KW-0862">Zinc</keyword>
<comment type="similarity">
    <text evidence="9">Belongs to the NrdR family.</text>
</comment>
<dbReference type="PROSITE" id="PS51161">
    <property type="entry name" value="ATP_CONE"/>
    <property type="match status" value="1"/>
</dbReference>
<dbReference type="RefSeq" id="WP_376800265.1">
    <property type="nucleotide sequence ID" value="NZ_DBNB01000010.1"/>
</dbReference>
<keyword evidence="9" id="KW-0479">Metal-binding</keyword>
<dbReference type="Pfam" id="PF03477">
    <property type="entry name" value="ATP-cone"/>
    <property type="match status" value="1"/>
</dbReference>
<comment type="function">
    <text evidence="9">Negatively regulates transcription of bacterial ribonucleotide reductase nrd genes and operons by binding to NrdR-boxes.</text>
</comment>
<evidence type="ECO:0000256" key="4">
    <source>
        <dbReference type="ARBA" id="ARBA00022833"/>
    </source>
</evidence>
<dbReference type="AlphaFoldDB" id="A0A1W9HPC8"/>
<evidence type="ECO:0000256" key="7">
    <source>
        <dbReference type="ARBA" id="ARBA00023125"/>
    </source>
</evidence>
<evidence type="ECO:0000256" key="1">
    <source>
        <dbReference type="ARBA" id="ARBA00022491"/>
    </source>
</evidence>
<name>A0A1W9HPC8_9HYPH</name>
<feature type="zinc finger region" evidence="9">
    <location>
        <begin position="3"/>
        <end position="34"/>
    </location>
</feature>
<keyword evidence="7 9" id="KW-0238">DNA-binding</keyword>
<feature type="domain" description="ATP-cone" evidence="10">
    <location>
        <begin position="49"/>
        <end position="139"/>
    </location>
</feature>
<keyword evidence="3 9" id="KW-0863">Zinc-finger</keyword>